<dbReference type="Proteomes" id="UP000006556">
    <property type="component" value="Chromosome"/>
</dbReference>
<dbReference type="HOGENOM" id="CLU_044997_0_1_9"/>
<proteinExistence type="predicted"/>
<dbReference type="GO" id="GO:0003924">
    <property type="term" value="F:GTPase activity"/>
    <property type="evidence" value="ECO:0007669"/>
    <property type="project" value="InterPro"/>
</dbReference>
<evidence type="ECO:0000313" key="3">
    <source>
        <dbReference type="Proteomes" id="UP000006556"/>
    </source>
</evidence>
<dbReference type="InterPro" id="IPR006073">
    <property type="entry name" value="GTP-bd"/>
</dbReference>
<dbReference type="CDD" id="cd01666">
    <property type="entry name" value="TGS_DRG"/>
    <property type="match status" value="1"/>
</dbReference>
<dbReference type="SUPFAM" id="SSF81271">
    <property type="entry name" value="TGS-like"/>
    <property type="match status" value="1"/>
</dbReference>
<dbReference type="PANTHER" id="PTHR43127">
    <property type="entry name" value="DEVELOPMENTALLY-REGULATED GTP-BINDING PROTEIN 2"/>
    <property type="match status" value="1"/>
</dbReference>
<reference evidence="3" key="1">
    <citation type="journal article" date="2008" name="Genome Res.">
        <title>The genome of Pelotomaculum thermopropionicum reveals niche-associated evolution in anaerobic microbiota.</title>
        <authorList>
            <person name="Kosaka T."/>
            <person name="Kato S."/>
            <person name="Shimoyama T."/>
            <person name="Ishii S."/>
            <person name="Abe T."/>
            <person name="Watanabe K."/>
        </authorList>
    </citation>
    <scope>NUCLEOTIDE SEQUENCE [LARGE SCALE GENOMIC DNA]</scope>
    <source>
        <strain evidence="3">DSM 13744 / JCM 10971 / SI</strain>
    </source>
</reference>
<dbReference type="STRING" id="370438.PTH_0469"/>
<feature type="domain" description="TGS" evidence="1">
    <location>
        <begin position="254"/>
        <end position="328"/>
    </location>
</feature>
<evidence type="ECO:0000313" key="2">
    <source>
        <dbReference type="EMBL" id="BAF58650.1"/>
    </source>
</evidence>
<keyword evidence="3" id="KW-1185">Reference proteome</keyword>
<dbReference type="Gene3D" id="3.40.50.300">
    <property type="entry name" value="P-loop containing nucleotide triphosphate hydrolases"/>
    <property type="match status" value="1"/>
</dbReference>
<dbReference type="InterPro" id="IPR012676">
    <property type="entry name" value="TGS-like"/>
</dbReference>
<protein>
    <recommendedName>
        <fullName evidence="1">TGS domain-containing protein</fullName>
    </recommendedName>
</protein>
<evidence type="ECO:0000259" key="1">
    <source>
        <dbReference type="PROSITE" id="PS51880"/>
    </source>
</evidence>
<dbReference type="eggNOG" id="COG1163">
    <property type="taxonomic scope" value="Bacteria"/>
</dbReference>
<dbReference type="SUPFAM" id="SSF52540">
    <property type="entry name" value="P-loop containing nucleoside triphosphate hydrolases"/>
    <property type="match status" value="1"/>
</dbReference>
<accession>A5D547</accession>
<gene>
    <name evidence="2" type="ordered locus">PTH_0469</name>
</gene>
<dbReference type="AlphaFoldDB" id="A5D547"/>
<dbReference type="InterPro" id="IPR004095">
    <property type="entry name" value="TGS"/>
</dbReference>
<dbReference type="GO" id="GO:0005525">
    <property type="term" value="F:GTP binding"/>
    <property type="evidence" value="ECO:0007669"/>
    <property type="project" value="InterPro"/>
</dbReference>
<dbReference type="PRINTS" id="PR00326">
    <property type="entry name" value="GTP1OBG"/>
</dbReference>
<dbReference type="Pfam" id="PF02824">
    <property type="entry name" value="TGS"/>
    <property type="match status" value="1"/>
</dbReference>
<sequence length="328" mass="36346">MPANLTPQYYEAEEAYKKAVTIEEKIAALEEMLAVIPKHKGTEKMQADIKRRLSRLREEGQKKARTGRTDPFFVEKQGAGQVVLLGFPNTGKSSLLAAMTRARPKVADYPFTTTLPQAGMMPYQDILIQLVDTPPVAEGMIPAGLSGVLRNADALLLLVDAASDGCLEQVQFCLDFLKEKKILREELSAGRGVTPDRLLVLAARADLPGSQDNIQFIRDFLGESGWGQIEVMPVSAVTGLGLEALREKVFEMLKVIRIYTKVPGKEPDMNTPFILKQGSTVVELAEAIHRDLPRLMKAARVWGSARFEGQSVTRDYVLHDRDIVEISR</sequence>
<dbReference type="KEGG" id="pth:PTH_0469"/>
<dbReference type="InterPro" id="IPR027417">
    <property type="entry name" value="P-loop_NTPase"/>
</dbReference>
<dbReference type="InterPro" id="IPR012675">
    <property type="entry name" value="Beta-grasp_dom_sf"/>
</dbReference>
<dbReference type="EMBL" id="AP009389">
    <property type="protein sequence ID" value="BAF58650.1"/>
    <property type="molecule type" value="Genomic_DNA"/>
</dbReference>
<dbReference type="Gene3D" id="3.10.20.30">
    <property type="match status" value="1"/>
</dbReference>
<name>A5D547_PELTS</name>
<dbReference type="InterPro" id="IPR045001">
    <property type="entry name" value="DRG"/>
</dbReference>
<dbReference type="Pfam" id="PF01926">
    <property type="entry name" value="MMR_HSR1"/>
    <property type="match status" value="1"/>
</dbReference>
<organism evidence="2 3">
    <name type="scientific">Pelotomaculum thermopropionicum (strain DSM 13744 / JCM 10971 / SI)</name>
    <dbReference type="NCBI Taxonomy" id="370438"/>
    <lineage>
        <taxon>Bacteria</taxon>
        <taxon>Bacillati</taxon>
        <taxon>Bacillota</taxon>
        <taxon>Clostridia</taxon>
        <taxon>Eubacteriales</taxon>
        <taxon>Desulfotomaculaceae</taxon>
        <taxon>Pelotomaculum</taxon>
    </lineage>
</organism>
<dbReference type="PROSITE" id="PS51880">
    <property type="entry name" value="TGS"/>
    <property type="match status" value="1"/>
</dbReference>